<dbReference type="Proteomes" id="UP000659062">
    <property type="component" value="Unassembled WGS sequence"/>
</dbReference>
<reference evidence="2" key="1">
    <citation type="submission" date="2019-09" db="EMBL/GenBank/DDBJ databases">
        <title>Bird 10,000 Genomes (B10K) Project - Family phase.</title>
        <authorList>
            <person name="Zhang G."/>
        </authorList>
    </citation>
    <scope>NUCLEOTIDE SEQUENCE</scope>
    <source>
        <strain evidence="2">OUT-0061</strain>
        <tissue evidence="2">Blood</tissue>
    </source>
</reference>
<comment type="caution">
    <text evidence="2">The sequence shown here is derived from an EMBL/GenBank/DDBJ whole genome shotgun (WGS) entry which is preliminary data.</text>
</comment>
<organism evidence="2 3">
    <name type="scientific">Copsychus sechellarum</name>
    <dbReference type="NCBI Taxonomy" id="797021"/>
    <lineage>
        <taxon>Eukaryota</taxon>
        <taxon>Metazoa</taxon>
        <taxon>Chordata</taxon>
        <taxon>Craniata</taxon>
        <taxon>Vertebrata</taxon>
        <taxon>Euteleostomi</taxon>
        <taxon>Archelosauria</taxon>
        <taxon>Archosauria</taxon>
        <taxon>Dinosauria</taxon>
        <taxon>Saurischia</taxon>
        <taxon>Theropoda</taxon>
        <taxon>Coelurosauria</taxon>
        <taxon>Aves</taxon>
        <taxon>Neognathae</taxon>
        <taxon>Neoaves</taxon>
        <taxon>Telluraves</taxon>
        <taxon>Australaves</taxon>
        <taxon>Passeriformes</taxon>
        <taxon>Muscicapidae</taxon>
        <taxon>Copsychus</taxon>
    </lineage>
</organism>
<accession>A0A851VZT8</accession>
<proteinExistence type="predicted"/>
<sequence length="99" mass="10899">QEAASAVLVEMGKRFLSRVMEELLGKFQPGILPQPCVLSTFANLALANVFGMVPFLNSILGTLLPVLPLARTDAMKCSFCYGKKFPKKIQNPGKTKIWE</sequence>
<feature type="non-terminal residue" evidence="2">
    <location>
        <position position="99"/>
    </location>
</feature>
<dbReference type="InterPro" id="IPR045206">
    <property type="entry name" value="Maestro_heat-like_prot"/>
</dbReference>
<dbReference type="InterPro" id="IPR056282">
    <property type="entry name" value="MROH2B-like_N_HEAT"/>
</dbReference>
<evidence type="ECO:0000313" key="2">
    <source>
        <dbReference type="EMBL" id="NXD46466.1"/>
    </source>
</evidence>
<evidence type="ECO:0000313" key="3">
    <source>
        <dbReference type="Proteomes" id="UP000659062"/>
    </source>
</evidence>
<feature type="non-terminal residue" evidence="2">
    <location>
        <position position="1"/>
    </location>
</feature>
<keyword evidence="3" id="KW-1185">Reference proteome</keyword>
<protein>
    <submittedName>
        <fullName evidence="2">MROH1 protein</fullName>
    </submittedName>
</protein>
<dbReference type="AlphaFoldDB" id="A0A851VZT8"/>
<evidence type="ECO:0000259" key="1">
    <source>
        <dbReference type="Pfam" id="PF23221"/>
    </source>
</evidence>
<gene>
    <name evidence="2" type="primary">Mroh1</name>
    <name evidence="2" type="ORF">COPSEC_R05264</name>
</gene>
<name>A0A851VZT8_9PASS</name>
<dbReference type="OrthoDB" id="1884734at2759"/>
<dbReference type="Pfam" id="PF23221">
    <property type="entry name" value="HEAT_MROH2B_1st"/>
    <property type="match status" value="1"/>
</dbReference>
<feature type="domain" description="MROH2B-like N-terminal HEAT-repeats" evidence="1">
    <location>
        <begin position="1"/>
        <end position="81"/>
    </location>
</feature>
<dbReference type="PANTHER" id="PTHR23120:SF44">
    <property type="entry name" value="MAESTRO HEAT-LIKE REPEAT-CONTAINING PROTEIN FAMILY MEMBER 1"/>
    <property type="match status" value="1"/>
</dbReference>
<dbReference type="GO" id="GO:0005737">
    <property type="term" value="C:cytoplasm"/>
    <property type="evidence" value="ECO:0007669"/>
    <property type="project" value="TreeGrafter"/>
</dbReference>
<dbReference type="PANTHER" id="PTHR23120">
    <property type="entry name" value="MAESTRO-RELATED HEAT DOMAIN-CONTAINING"/>
    <property type="match status" value="1"/>
</dbReference>
<dbReference type="EMBL" id="WBNE01000494">
    <property type="protein sequence ID" value="NXD46466.1"/>
    <property type="molecule type" value="Genomic_DNA"/>
</dbReference>